<accession>A0A392PXA6</accession>
<keyword evidence="2" id="KW-1185">Reference proteome</keyword>
<dbReference type="EMBL" id="LXQA010102007">
    <property type="protein sequence ID" value="MCI16691.1"/>
    <property type="molecule type" value="Genomic_DNA"/>
</dbReference>
<comment type="caution">
    <text evidence="1">The sequence shown here is derived from an EMBL/GenBank/DDBJ whole genome shotgun (WGS) entry which is preliminary data.</text>
</comment>
<dbReference type="AlphaFoldDB" id="A0A392PXA6"/>
<name>A0A392PXA6_9FABA</name>
<dbReference type="Proteomes" id="UP000265520">
    <property type="component" value="Unassembled WGS sequence"/>
</dbReference>
<evidence type="ECO:0000313" key="2">
    <source>
        <dbReference type="Proteomes" id="UP000265520"/>
    </source>
</evidence>
<reference evidence="1 2" key="1">
    <citation type="journal article" date="2018" name="Front. Plant Sci.">
        <title>Red Clover (Trifolium pratense) and Zigzag Clover (T. medium) - A Picture of Genomic Similarities and Differences.</title>
        <authorList>
            <person name="Dluhosova J."/>
            <person name="Istvanek J."/>
            <person name="Nedelnik J."/>
            <person name="Repkova J."/>
        </authorList>
    </citation>
    <scope>NUCLEOTIDE SEQUENCE [LARGE SCALE GENOMIC DNA]</scope>
    <source>
        <strain evidence="2">cv. 10/8</strain>
        <tissue evidence="1">Leaf</tissue>
    </source>
</reference>
<sequence length="39" mass="4414">MISLLANLVKSSGLVRLELKSEDRQKRRYVASRQGPTGR</sequence>
<feature type="non-terminal residue" evidence="1">
    <location>
        <position position="39"/>
    </location>
</feature>
<protein>
    <submittedName>
        <fullName evidence="1">Uncharacterized protein</fullName>
    </submittedName>
</protein>
<organism evidence="1 2">
    <name type="scientific">Trifolium medium</name>
    <dbReference type="NCBI Taxonomy" id="97028"/>
    <lineage>
        <taxon>Eukaryota</taxon>
        <taxon>Viridiplantae</taxon>
        <taxon>Streptophyta</taxon>
        <taxon>Embryophyta</taxon>
        <taxon>Tracheophyta</taxon>
        <taxon>Spermatophyta</taxon>
        <taxon>Magnoliopsida</taxon>
        <taxon>eudicotyledons</taxon>
        <taxon>Gunneridae</taxon>
        <taxon>Pentapetalae</taxon>
        <taxon>rosids</taxon>
        <taxon>fabids</taxon>
        <taxon>Fabales</taxon>
        <taxon>Fabaceae</taxon>
        <taxon>Papilionoideae</taxon>
        <taxon>50 kb inversion clade</taxon>
        <taxon>NPAAA clade</taxon>
        <taxon>Hologalegina</taxon>
        <taxon>IRL clade</taxon>
        <taxon>Trifolieae</taxon>
        <taxon>Trifolium</taxon>
    </lineage>
</organism>
<evidence type="ECO:0000313" key="1">
    <source>
        <dbReference type="EMBL" id="MCI16691.1"/>
    </source>
</evidence>
<proteinExistence type="predicted"/>